<comment type="caution">
    <text evidence="3">The sequence shown here is derived from an EMBL/GenBank/DDBJ whole genome shotgun (WGS) entry which is preliminary data.</text>
</comment>
<proteinExistence type="predicted"/>
<dbReference type="SUPFAM" id="SSF89946">
    <property type="entry name" value="Hypothetical protein VC0424"/>
    <property type="match status" value="1"/>
</dbReference>
<feature type="domain" description="DUF695" evidence="1">
    <location>
        <begin position="14"/>
        <end position="147"/>
    </location>
</feature>
<evidence type="ECO:0000313" key="3">
    <source>
        <dbReference type="EMBL" id="MBW4865038.1"/>
    </source>
</evidence>
<dbReference type="Gene3D" id="3.30.70.970">
    <property type="entry name" value="RraB-like"/>
    <property type="match status" value="1"/>
</dbReference>
<evidence type="ECO:0000313" key="4">
    <source>
        <dbReference type="Proteomes" id="UP001196873"/>
    </source>
</evidence>
<dbReference type="EMBL" id="JAHXRF010000003">
    <property type="protein sequence ID" value="MBW4865038.1"/>
    <property type="molecule type" value="Genomic_DNA"/>
</dbReference>
<protein>
    <submittedName>
        <fullName evidence="3">DUF695 domain-containing protein</fullName>
    </submittedName>
</protein>
<dbReference type="InterPro" id="IPR036701">
    <property type="entry name" value="RraB-like_sf"/>
</dbReference>
<dbReference type="Proteomes" id="UP001196873">
    <property type="component" value="Unassembled WGS sequence"/>
</dbReference>
<evidence type="ECO:0000259" key="2">
    <source>
        <dbReference type="Pfam" id="PF06877"/>
    </source>
</evidence>
<name>A0AAW4NSX2_9BACT</name>
<sequence length="258" mass="29769">MTLLKNIIHSKVPEDWGMYMQDLEKKPAITRVNLALYNNAPYNGYHHRIQLSVCCKETTESGLPSQEENTTLWKIEDAFIELLKQVDAIDAGLVKGNNRLNFIFYVKKAGDVGNKLIGKLKKLFPDYEFKLAENEDKAWETYFGTLYPDKYAMQEIQNNKVLQTLQEHHDNSNKSRPIDHYIFFKNEDSAKNFITVVEKEGFKKTSQRYEKTEEYPVMISVSREDVPNNIHHVTSYLLDTAEAAGGDYDGWESPVATD</sequence>
<dbReference type="InterPro" id="IPR016097">
    <property type="entry name" value="DUF695"/>
</dbReference>
<dbReference type="AlphaFoldDB" id="A0AAW4NSX2"/>
<dbReference type="InterPro" id="IPR009671">
    <property type="entry name" value="RraB_dom"/>
</dbReference>
<dbReference type="Pfam" id="PF05117">
    <property type="entry name" value="DUF695"/>
    <property type="match status" value="1"/>
</dbReference>
<evidence type="ECO:0000259" key="1">
    <source>
        <dbReference type="Pfam" id="PF05117"/>
    </source>
</evidence>
<accession>A0AAW4NSX2</accession>
<feature type="domain" description="Regulator of ribonuclease activity B" evidence="2">
    <location>
        <begin position="156"/>
        <end position="252"/>
    </location>
</feature>
<organism evidence="3 4">
    <name type="scientific">Segatella salivae</name>
    <dbReference type="NCBI Taxonomy" id="228604"/>
    <lineage>
        <taxon>Bacteria</taxon>
        <taxon>Pseudomonadati</taxon>
        <taxon>Bacteroidota</taxon>
        <taxon>Bacteroidia</taxon>
        <taxon>Bacteroidales</taxon>
        <taxon>Prevotellaceae</taxon>
        <taxon>Segatella</taxon>
    </lineage>
</organism>
<dbReference type="Pfam" id="PF06877">
    <property type="entry name" value="RraB"/>
    <property type="match status" value="1"/>
</dbReference>
<dbReference type="RefSeq" id="WP_007135451.1">
    <property type="nucleotide sequence ID" value="NZ_CABKPN010000001.1"/>
</dbReference>
<gene>
    <name evidence="3" type="ORF">KZY68_03165</name>
</gene>
<reference evidence="3" key="1">
    <citation type="submission" date="2021-07" db="EMBL/GenBank/DDBJ databases">
        <title>Genomic diversity and antimicrobial resistance of Prevotella spp. isolated from chronic lung disease airways.</title>
        <authorList>
            <person name="Webb K.A."/>
            <person name="Olagoke O.S."/>
            <person name="Baird T."/>
            <person name="Neill J."/>
            <person name="Pham A."/>
            <person name="Wells T.J."/>
            <person name="Ramsay K.A."/>
            <person name="Bell S.C."/>
            <person name="Sarovich D.S."/>
            <person name="Price E.P."/>
        </authorList>
    </citation>
    <scope>NUCLEOTIDE SEQUENCE</scope>
    <source>
        <strain evidence="3">SCHI0047.S.3</strain>
    </source>
</reference>